<dbReference type="AlphaFoldDB" id="A0A8X8CFV1"/>
<protein>
    <recommendedName>
        <fullName evidence="3">RRM domain-containing protein</fullName>
    </recommendedName>
</protein>
<evidence type="ECO:0000313" key="4">
    <source>
        <dbReference type="EMBL" id="KAG6753349.1"/>
    </source>
</evidence>
<feature type="region of interest" description="Disordered" evidence="2">
    <location>
        <begin position="37"/>
        <end position="66"/>
    </location>
</feature>
<name>A0A8X8CFV1_POPTO</name>
<feature type="region of interest" description="Disordered" evidence="2">
    <location>
        <begin position="518"/>
        <end position="543"/>
    </location>
</feature>
<dbReference type="PANTHER" id="PTHR33710:SF64">
    <property type="entry name" value="ENDONUCLEASE_EXONUCLEASE_PHOSPHATASE DOMAIN-CONTAINING PROTEIN"/>
    <property type="match status" value="1"/>
</dbReference>
<sequence>MSQLNTSLHPPQITTFTAPLKSSDHHAKHLFQTKQTISSSQKCPDTNLTIPGPSSASTSKTNEPAPFNNEAEHVKLFFERFPSWVDYQDLKRAFCKFGRVFKLFVSKRKTVLGRRFGFVDISSSLSVSSLCDQASLIWFDTYKLIVNPAKRHPLKTSPSPPPKHVPKHATPYQPQLTLIDHRSFAEVLTNTKPQITTTRRRMVQYDSSEEDKEWLYRSLVGNILPNVDLATLEETILKSVVNSVSFRFLGASQVIITFVDQLASKKEQDNEGSILKSLLSNLRQWEGRTRAYDRFAWISIFGLPMEGWNRNCFDTILQGWGSIAGYDTTCVSQGSISGIRVLIRTIKMEPLHDKVSLKLDGIQVEVLLNEIKGDFIPSLTTVKHSMDVSLYTESVISDEEEDETKSISAAAIPMATRQNTEFEFICSLGYQDQNDNIYPNTGISALYLHPEIANFCTHATSSEELMSEDGNHMALVLYDYAGVASADSREIDEQQVICLLDRDGLDQRVSNNGVIKKMGRGKKQKSFKMDQHQGHNSGSSSIGPSFANFIIPIADQTEIADLELQKRRSQRNKAKKLSCKAPTVKRRKPRKMGHQKSKKAELGIIDYSVSDNGIRNRNVIIRFGKEMDGEDEVSSSPSHISPSSGDPGCEPLQPDPREEAAACWEVGKVVLQVLDESHLMTQTLQSFIEKEQEEWRRRKKQLDVLGILETKLENITDCIVNSIWGRCSRDWYAVPSSGLSGGILCIWNPASFCVSNCSVAMNGHILHVEGVFSRFNMDCLMSFVYAPNDVSMKKDLWEYLANFKTSISKPWCLAGDFNETISPSDRKGGSRISAAMISFKNCIDCCELVELPLNGKKFTWSRGNAASRIDRLFVSGDWLQSLPSSTLYGLPKNFSDHSPLHMLIDSTNWGPKPFRLMNCWWFISGFRKMIQDYWNSTLTNCGKKSMAPALRLLKDRCKEWSKEVVGNTCRKINALEMEAELLESQKENRDLSSAELTRSEVISSSLRNLYRIQESAWHQKSRVQWCKLGDRNTRFFHLSATTRHKKNQIFSLDVDGTTLTKPSDVKIAVFDFFISDVASLGASVDGLPFASYGFLYVGYHVVVKPYYGFTIGSDSDLFTSEDK</sequence>
<comment type="caution">
    <text evidence="4">The sequence shown here is derived from an EMBL/GenBank/DDBJ whole genome shotgun (WGS) entry which is preliminary data.</text>
</comment>
<dbReference type="Pfam" id="PF03372">
    <property type="entry name" value="Exo_endo_phos"/>
    <property type="match status" value="1"/>
</dbReference>
<accession>A0A8X8CFV1</accession>
<feature type="domain" description="RRM" evidence="3">
    <location>
        <begin position="74"/>
        <end position="151"/>
    </location>
</feature>
<dbReference type="InterPro" id="IPR000504">
    <property type="entry name" value="RRM_dom"/>
</dbReference>
<dbReference type="GO" id="GO:0003824">
    <property type="term" value="F:catalytic activity"/>
    <property type="evidence" value="ECO:0007669"/>
    <property type="project" value="InterPro"/>
</dbReference>
<evidence type="ECO:0000259" key="3">
    <source>
        <dbReference type="PROSITE" id="PS50102"/>
    </source>
</evidence>
<reference evidence="4" key="1">
    <citation type="journal article" date="2020" name="bioRxiv">
        <title>Hybrid origin of Populus tomentosa Carr. identified through genome sequencing and phylogenomic analysis.</title>
        <authorList>
            <person name="An X."/>
            <person name="Gao K."/>
            <person name="Chen Z."/>
            <person name="Li J."/>
            <person name="Yang X."/>
            <person name="Yang X."/>
            <person name="Zhou J."/>
            <person name="Guo T."/>
            <person name="Zhao T."/>
            <person name="Huang S."/>
            <person name="Miao D."/>
            <person name="Khan W.U."/>
            <person name="Rao P."/>
            <person name="Ye M."/>
            <person name="Lei B."/>
            <person name="Liao W."/>
            <person name="Wang J."/>
            <person name="Ji L."/>
            <person name="Li Y."/>
            <person name="Guo B."/>
            <person name="Mustafa N.S."/>
            <person name="Li S."/>
            <person name="Yun Q."/>
            <person name="Keller S.R."/>
            <person name="Mao J."/>
            <person name="Zhang R."/>
            <person name="Strauss S.H."/>
        </authorList>
    </citation>
    <scope>NUCLEOTIDE SEQUENCE</scope>
    <source>
        <strain evidence="4">GM15</strain>
        <tissue evidence="4">Leaf</tissue>
    </source>
</reference>
<dbReference type="PANTHER" id="PTHR33710">
    <property type="entry name" value="BNAC02G09200D PROTEIN"/>
    <property type="match status" value="1"/>
</dbReference>
<feature type="region of interest" description="Disordered" evidence="2">
    <location>
        <begin position="1"/>
        <end position="21"/>
    </location>
</feature>
<feature type="compositionally biased region" description="Basic residues" evidence="2">
    <location>
        <begin position="570"/>
        <end position="597"/>
    </location>
</feature>
<evidence type="ECO:0000313" key="5">
    <source>
        <dbReference type="Proteomes" id="UP000886885"/>
    </source>
</evidence>
<feature type="region of interest" description="Disordered" evidence="2">
    <location>
        <begin position="570"/>
        <end position="598"/>
    </location>
</feature>
<evidence type="ECO:0000256" key="1">
    <source>
        <dbReference type="PROSITE-ProRule" id="PRU00176"/>
    </source>
</evidence>
<dbReference type="GO" id="GO:0003723">
    <property type="term" value="F:RNA binding"/>
    <property type="evidence" value="ECO:0007669"/>
    <property type="project" value="UniProtKB-UniRule"/>
</dbReference>
<keyword evidence="1" id="KW-0694">RNA-binding</keyword>
<keyword evidence="5" id="KW-1185">Reference proteome</keyword>
<dbReference type="CDD" id="cd00590">
    <property type="entry name" value="RRM_SF"/>
    <property type="match status" value="1"/>
</dbReference>
<dbReference type="PROSITE" id="PS50102">
    <property type="entry name" value="RRM"/>
    <property type="match status" value="1"/>
</dbReference>
<proteinExistence type="predicted"/>
<feature type="compositionally biased region" description="Polar residues" evidence="2">
    <location>
        <begin position="37"/>
        <end position="62"/>
    </location>
</feature>
<dbReference type="OrthoDB" id="1750912at2759"/>
<dbReference type="EMBL" id="JAAWWB010000024">
    <property type="protein sequence ID" value="KAG6753349.1"/>
    <property type="molecule type" value="Genomic_DNA"/>
</dbReference>
<feature type="region of interest" description="Disordered" evidence="2">
    <location>
        <begin position="628"/>
        <end position="654"/>
    </location>
</feature>
<feature type="compositionally biased region" description="Polar residues" evidence="2">
    <location>
        <begin position="534"/>
        <end position="543"/>
    </location>
</feature>
<dbReference type="InterPro" id="IPR005135">
    <property type="entry name" value="Endo/exonuclease/phosphatase"/>
</dbReference>
<organism evidence="4 5">
    <name type="scientific">Populus tomentosa</name>
    <name type="common">Chinese white poplar</name>
    <dbReference type="NCBI Taxonomy" id="118781"/>
    <lineage>
        <taxon>Eukaryota</taxon>
        <taxon>Viridiplantae</taxon>
        <taxon>Streptophyta</taxon>
        <taxon>Embryophyta</taxon>
        <taxon>Tracheophyta</taxon>
        <taxon>Spermatophyta</taxon>
        <taxon>Magnoliopsida</taxon>
        <taxon>eudicotyledons</taxon>
        <taxon>Gunneridae</taxon>
        <taxon>Pentapetalae</taxon>
        <taxon>rosids</taxon>
        <taxon>fabids</taxon>
        <taxon>Malpighiales</taxon>
        <taxon>Salicaceae</taxon>
        <taxon>Saliceae</taxon>
        <taxon>Populus</taxon>
    </lineage>
</organism>
<evidence type="ECO:0000256" key="2">
    <source>
        <dbReference type="SAM" id="MobiDB-lite"/>
    </source>
</evidence>
<feature type="compositionally biased region" description="Polar residues" evidence="2">
    <location>
        <begin position="1"/>
        <end position="17"/>
    </location>
</feature>
<dbReference type="Proteomes" id="UP000886885">
    <property type="component" value="Chromosome 12D"/>
</dbReference>
<feature type="compositionally biased region" description="Low complexity" evidence="2">
    <location>
        <begin position="634"/>
        <end position="644"/>
    </location>
</feature>
<gene>
    <name evidence="4" type="ORF">POTOM_043409</name>
</gene>